<gene>
    <name evidence="2" type="ORF">ACH4F9_18265</name>
</gene>
<comment type="caution">
    <text evidence="2">The sequence shown here is derived from an EMBL/GenBank/DDBJ whole genome shotgun (WGS) entry which is preliminary data.</text>
</comment>
<evidence type="ECO:0000256" key="1">
    <source>
        <dbReference type="SAM" id="MobiDB-lite"/>
    </source>
</evidence>
<organism evidence="2 3">
    <name type="scientific">Streptomyces longisporoflavus</name>
    <dbReference type="NCBI Taxonomy" id="28044"/>
    <lineage>
        <taxon>Bacteria</taxon>
        <taxon>Bacillati</taxon>
        <taxon>Actinomycetota</taxon>
        <taxon>Actinomycetes</taxon>
        <taxon>Kitasatosporales</taxon>
        <taxon>Streptomycetaceae</taxon>
        <taxon>Streptomyces</taxon>
    </lineage>
</organism>
<evidence type="ECO:0000313" key="2">
    <source>
        <dbReference type="EMBL" id="MFH8546947.1"/>
    </source>
</evidence>
<evidence type="ECO:0000313" key="3">
    <source>
        <dbReference type="Proteomes" id="UP001610818"/>
    </source>
</evidence>
<protein>
    <submittedName>
        <fullName evidence="2">Uncharacterized protein</fullName>
    </submittedName>
</protein>
<keyword evidence="3" id="KW-1185">Reference proteome</keyword>
<feature type="region of interest" description="Disordered" evidence="1">
    <location>
        <begin position="1"/>
        <end position="30"/>
    </location>
</feature>
<dbReference type="RefSeq" id="WP_397712772.1">
    <property type="nucleotide sequence ID" value="NZ_JBIRGN010000003.1"/>
</dbReference>
<sequence>MSPRTTTGRRGTGPTPGPEGRGEIADAPVGGTRSLLEAVLRELNQGLHGRGSGAALIARADADGNRPDNSGS</sequence>
<name>A0ABW7QQ89_9ACTN</name>
<reference evidence="2 3" key="1">
    <citation type="submission" date="2024-10" db="EMBL/GenBank/DDBJ databases">
        <title>The Natural Products Discovery Center: Release of the First 8490 Sequenced Strains for Exploring Actinobacteria Biosynthetic Diversity.</title>
        <authorList>
            <person name="Kalkreuter E."/>
            <person name="Kautsar S.A."/>
            <person name="Yang D."/>
            <person name="Bader C.D."/>
            <person name="Teijaro C.N."/>
            <person name="Fluegel L."/>
            <person name="Davis C.M."/>
            <person name="Simpson J.R."/>
            <person name="Lauterbach L."/>
            <person name="Steele A.D."/>
            <person name="Gui C."/>
            <person name="Meng S."/>
            <person name="Li G."/>
            <person name="Viehrig K."/>
            <person name="Ye F."/>
            <person name="Su P."/>
            <person name="Kiefer A.F."/>
            <person name="Nichols A."/>
            <person name="Cepeda A.J."/>
            <person name="Yan W."/>
            <person name="Fan B."/>
            <person name="Jiang Y."/>
            <person name="Adhikari A."/>
            <person name="Zheng C.-J."/>
            <person name="Schuster L."/>
            <person name="Cowan T.M."/>
            <person name="Smanski M.J."/>
            <person name="Chevrette M.G."/>
            <person name="De Carvalho L.P.S."/>
            <person name="Shen B."/>
        </authorList>
    </citation>
    <scope>NUCLEOTIDE SEQUENCE [LARGE SCALE GENOMIC DNA]</scope>
    <source>
        <strain evidence="2 3">NPDC017990</strain>
    </source>
</reference>
<dbReference type="Proteomes" id="UP001610818">
    <property type="component" value="Unassembled WGS sequence"/>
</dbReference>
<accession>A0ABW7QQ89</accession>
<proteinExistence type="predicted"/>
<feature type="compositionally biased region" description="Low complexity" evidence="1">
    <location>
        <begin position="1"/>
        <end position="13"/>
    </location>
</feature>
<dbReference type="EMBL" id="JBIRGQ010000003">
    <property type="protein sequence ID" value="MFH8546947.1"/>
    <property type="molecule type" value="Genomic_DNA"/>
</dbReference>